<accession>A0A916QB92</accession>
<comment type="caution">
    <text evidence="1">The sequence shown here is derived from an EMBL/GenBank/DDBJ whole genome shotgun (WGS) entry which is preliminary data.</text>
</comment>
<evidence type="ECO:0000313" key="1">
    <source>
        <dbReference type="EMBL" id="GFO86476.1"/>
    </source>
</evidence>
<dbReference type="AlphaFoldDB" id="A0A916QB92"/>
<gene>
    <name evidence="1" type="ORF">ANBU17_28230</name>
</gene>
<protein>
    <submittedName>
        <fullName evidence="1">Uncharacterized protein</fullName>
    </submittedName>
</protein>
<sequence>MGKIDAQSQSRMDGMAYALRIAKREGIEGLEEELKRRGITGINLPASHKEIDQELDKIKMQVLDTVLAMSCLVLRNEFCFGEKRLNRFKERFNFEASCLEDGHTTWADVLEMIRKETGIELQIRENK</sequence>
<organism evidence="1 2">
    <name type="scientific">Anaerostipes butyraticus</name>
    <dbReference type="NCBI Taxonomy" id="645466"/>
    <lineage>
        <taxon>Bacteria</taxon>
        <taxon>Bacillati</taxon>
        <taxon>Bacillota</taxon>
        <taxon>Clostridia</taxon>
        <taxon>Lachnospirales</taxon>
        <taxon>Lachnospiraceae</taxon>
        <taxon>Anaerostipes</taxon>
    </lineage>
</organism>
<proteinExistence type="predicted"/>
<evidence type="ECO:0000313" key="2">
    <source>
        <dbReference type="Proteomes" id="UP000613208"/>
    </source>
</evidence>
<keyword evidence="2" id="KW-1185">Reference proteome</keyword>
<dbReference type="EMBL" id="BLYI01000065">
    <property type="protein sequence ID" value="GFO86476.1"/>
    <property type="molecule type" value="Genomic_DNA"/>
</dbReference>
<dbReference type="Proteomes" id="UP000613208">
    <property type="component" value="Unassembled WGS sequence"/>
</dbReference>
<name>A0A916QB92_9FIRM</name>
<reference evidence="1" key="1">
    <citation type="submission" date="2020-06" db="EMBL/GenBank/DDBJ databases">
        <title>Characterization of fructooligosaccharide metabolism and fructooligosaccharide-degrading enzymes in human commensal butyrate producers.</title>
        <authorList>
            <person name="Tanno H."/>
            <person name="Fujii T."/>
            <person name="Hirano K."/>
            <person name="Maeno S."/>
            <person name="Tonozuka T."/>
            <person name="Sakamoto M."/>
            <person name="Ohkuma M."/>
            <person name="Tochio T."/>
            <person name="Endo A."/>
        </authorList>
    </citation>
    <scope>NUCLEOTIDE SEQUENCE</scope>
    <source>
        <strain evidence="1">JCM 17466</strain>
    </source>
</reference>